<dbReference type="InterPro" id="IPR019787">
    <property type="entry name" value="Znf_PHD-finger"/>
</dbReference>
<feature type="domain" description="PHD-type" evidence="16">
    <location>
        <begin position="131"/>
        <end position="192"/>
    </location>
</feature>
<keyword evidence="19" id="KW-1185">Reference proteome</keyword>
<evidence type="ECO:0000313" key="18">
    <source>
        <dbReference type="EMBL" id="KEQ87415.1"/>
    </source>
</evidence>
<dbReference type="InterPro" id="IPR001965">
    <property type="entry name" value="Znf_PHD"/>
</dbReference>
<feature type="compositionally biased region" description="Acidic residues" evidence="15">
    <location>
        <begin position="29"/>
        <end position="60"/>
    </location>
</feature>
<feature type="compositionally biased region" description="Gly residues" evidence="15">
    <location>
        <begin position="1114"/>
        <end position="1126"/>
    </location>
</feature>
<dbReference type="Gene3D" id="1.10.10.10">
    <property type="entry name" value="Winged helix-like DNA-binding domain superfamily/Winged helix DNA-binding domain"/>
    <property type="match status" value="1"/>
</dbReference>
<feature type="compositionally biased region" description="Basic residues" evidence="15">
    <location>
        <begin position="69"/>
        <end position="80"/>
    </location>
</feature>
<feature type="compositionally biased region" description="Low complexity" evidence="15">
    <location>
        <begin position="904"/>
        <end position="925"/>
    </location>
</feature>
<keyword evidence="10 14" id="KW-0539">Nucleus</keyword>
<feature type="compositionally biased region" description="Polar residues" evidence="15">
    <location>
        <begin position="935"/>
        <end position="947"/>
    </location>
</feature>
<reference evidence="18 19" key="1">
    <citation type="journal article" date="2014" name="BMC Genomics">
        <title>Genome sequencing of four Aureobasidium pullulans varieties: biotechnological potential, stress tolerance, and description of new species.</title>
        <authorList>
            <person name="Gostin Ar C."/>
            <person name="Ohm R.A."/>
            <person name="Kogej T."/>
            <person name="Sonjak S."/>
            <person name="Turk M."/>
            <person name="Zajc J."/>
            <person name="Zalar P."/>
            <person name="Grube M."/>
            <person name="Sun H."/>
            <person name="Han J."/>
            <person name="Sharma A."/>
            <person name="Chiniquy J."/>
            <person name="Ngan C.Y."/>
            <person name="Lipzen A."/>
            <person name="Barry K."/>
            <person name="Grigoriev I.V."/>
            <person name="Gunde-Cimerman N."/>
        </authorList>
    </citation>
    <scope>NUCLEOTIDE SEQUENCE [LARGE SCALE GENOMIC DNA]</scope>
    <source>
        <strain evidence="18 19">EXF-150</strain>
    </source>
</reference>
<keyword evidence="7" id="KW-0862">Zinc</keyword>
<dbReference type="SMART" id="SM00249">
    <property type="entry name" value="PHD"/>
    <property type="match status" value="1"/>
</dbReference>
<keyword evidence="8" id="KW-0156">Chromatin regulator</keyword>
<dbReference type="Pfam" id="PF17772">
    <property type="entry name" value="zf-MYST"/>
    <property type="match status" value="1"/>
</dbReference>
<feature type="region of interest" description="Disordered" evidence="15">
    <location>
        <begin position="1"/>
        <end position="129"/>
    </location>
</feature>
<comment type="function">
    <text evidence="11">Catalytic component of the NuA4 histone acetyltransferase (HAT) complex which is involved in epigenetic transcriptional activation of selected genes principally by acetylation of nucleosomal histones H4, H3, H2B, H2A and H2A variant H2A.Z. Acetylates histone H4 to form H4K5ac, H4K8ac, H4K12ac and H4K16ac, histone H3 to form H3K14ac, and histone H2A to form H2AK4ac and H2AK7ac. The NuA4 complex is involved in the DNA damage response and is required for chromosome segregation. The NuA4 complex plays a direct role in repair of DNA double-strand breaks (DSBs) through homologous recombination. Recruitment to promoters depends on H3K4me. Also acetylates non-histone proteins. In addition to protein acetyltransferase, can use different acyl-CoA substrates, such as 2-hydroxyisobutanoyl-CoA (2-hydroxyisobutyryl-CoA) or (2E)-butenoyl-CoA (crotonyl-CoA), and is able to mediate protein 2-hydroxyisobutyrylation and crotonylation, respectively.</text>
</comment>
<dbReference type="GeneID" id="40751926"/>
<evidence type="ECO:0000256" key="1">
    <source>
        <dbReference type="ARBA" id="ARBA00004123"/>
    </source>
</evidence>
<dbReference type="Pfam" id="PF01853">
    <property type="entry name" value="MOZ_SAS"/>
    <property type="match status" value="2"/>
</dbReference>
<dbReference type="InterPro" id="IPR040706">
    <property type="entry name" value="Zf-MYST"/>
</dbReference>
<evidence type="ECO:0000256" key="12">
    <source>
        <dbReference type="PIRSR" id="PIRSR602717-51"/>
    </source>
</evidence>
<feature type="compositionally biased region" description="Acidic residues" evidence="15">
    <location>
        <begin position="1091"/>
        <end position="1109"/>
    </location>
</feature>
<feature type="compositionally biased region" description="Acidic residues" evidence="15">
    <location>
        <begin position="8"/>
        <end position="17"/>
    </location>
</feature>
<comment type="catalytic activity">
    <reaction evidence="14">
        <text>L-lysyl-[protein] + acetyl-CoA = N(6)-acetyl-L-lysyl-[protein] + CoA + H(+)</text>
        <dbReference type="Rhea" id="RHEA:45948"/>
        <dbReference type="Rhea" id="RHEA-COMP:9752"/>
        <dbReference type="Rhea" id="RHEA-COMP:10731"/>
        <dbReference type="ChEBI" id="CHEBI:15378"/>
        <dbReference type="ChEBI" id="CHEBI:29969"/>
        <dbReference type="ChEBI" id="CHEBI:57287"/>
        <dbReference type="ChEBI" id="CHEBI:57288"/>
        <dbReference type="ChEBI" id="CHEBI:61930"/>
        <dbReference type="EC" id="2.3.1.48"/>
    </reaction>
</comment>
<evidence type="ECO:0000256" key="10">
    <source>
        <dbReference type="ARBA" id="ARBA00023242"/>
    </source>
</evidence>
<gene>
    <name evidence="18" type="ORF">M438DRAFT_402837</name>
</gene>
<evidence type="ECO:0000313" key="19">
    <source>
        <dbReference type="Proteomes" id="UP000030706"/>
    </source>
</evidence>
<dbReference type="InterPro" id="IPR036388">
    <property type="entry name" value="WH-like_DNA-bd_sf"/>
</dbReference>
<dbReference type="InterPro" id="IPR016181">
    <property type="entry name" value="Acyl_CoA_acyltransferase"/>
</dbReference>
<accession>A0A074XPI2</accession>
<dbReference type="RefSeq" id="XP_029763602.1">
    <property type="nucleotide sequence ID" value="XM_029909620.1"/>
</dbReference>
<dbReference type="Pfam" id="PF16866">
    <property type="entry name" value="PHD_4"/>
    <property type="match status" value="1"/>
</dbReference>
<comment type="similarity">
    <text evidence="2 14">Belongs to the MYST (SAS/MOZ) family.</text>
</comment>
<feature type="compositionally biased region" description="Polar residues" evidence="15">
    <location>
        <begin position="884"/>
        <end position="894"/>
    </location>
</feature>
<sequence>MRSSSVDAEGEEDDLDMPETQSPSLQNDAPEDQDEEEEDEEEEDDDEDADAEADEDDDGSEIVGAVKRAPTRSRTSRARKSRDLDSSEDDDESGSDGDNDSDSSEDSAVTQTPWDKESDTAQEGDQDVVTNSHCVYCGQDEENDPSDEYEEYLECGHCGDHAHKQCARNANSLSPDQDTTPAGWFCDDCVGHGFHLQQEVDRLTINEGSQRRSSVPKLARDLLPAARGGIKPNSHSVFNNLILDDDPMDGSRSLRKRKNSSVETEEPPRRATSRKRRRSTASDSQTNINVTPRDMVKEKSTATQSSGSAKSEKSSNTRATRLRGQPPQNTNARIISAETSDDNPKSIIVAIPISAGALENIERNAQRKARRRERDRARRALMGNRKRKAGAMKKSPEVEETFASSSHYPAVATTLYDNPYYPFPDRELDTVQGKPFGGILTDAEADTTKTYPQQGDRDLFEESRRQAEEARKAEQEANPIELPVRSKSSGLPTKIKYIHFGGWEIETLHAAPYPEEYNRNPILCICEFCLKYMSSSYVAFRHKLKCPHKHPPGDEIYRDNIIDADGNKKSISFFEVDGRRSPLYCQNLCLLAKLFLGSKTLYYDVEPFLFYVMTENDEFGCHFVGYFSKEKRDWMPPTDQLSHVNLFPNSQPDHAQANAGANSADPPGNNVSCILVFPVHQRHGFGRTLIEFSYLLTRVEGRTGSPEKPLSDLGLVSYRSYWRGVMCRLLLSYRNRPKGSFSATFAGMARETGMTIDDVISSLEALRAIVKDPVTNKYALRCDWAYMAEYLEKHDKKRHIKIDPDKLTWAPYMMGKPTSYFQVGEEATGPIQTKARRDEPEDIQAVQPEEGVQQAQVNGTSTPDPEVVNCEGISPKASRKAPPSTLTPQPSFTKDSPRRRSPRKSQSQPQSQAQSQSQFQSQPEQTNGSVEDDPASQNDISDTSSVRRGSAYTEDSIPASRFEIFPPLPGQSTKRKPGRPMGSRTRSKLTPSNRRQNSIESNNNNTIITGKGTSTPRGRPTNAARRARSKLDEMEVAPSAEEEDEVQRQISSEHERALEDAEDAVDENRGAAFVRPRFMGRVEVPEHAVVEDDEDEDEDAEGEDVEMGEQEVGVGTGYDGFGGVRGLSGFPPDDDDDDEEEDEDADADGDSDDEMVDADA</sequence>
<evidence type="ECO:0000259" key="16">
    <source>
        <dbReference type="PROSITE" id="PS50016"/>
    </source>
</evidence>
<organism evidence="18 19">
    <name type="scientific">Aureobasidium pullulans EXF-150</name>
    <dbReference type="NCBI Taxonomy" id="1043002"/>
    <lineage>
        <taxon>Eukaryota</taxon>
        <taxon>Fungi</taxon>
        <taxon>Dikarya</taxon>
        <taxon>Ascomycota</taxon>
        <taxon>Pezizomycotina</taxon>
        <taxon>Dothideomycetes</taxon>
        <taxon>Dothideomycetidae</taxon>
        <taxon>Dothideales</taxon>
        <taxon>Saccotheciaceae</taxon>
        <taxon>Aureobasidium</taxon>
    </lineage>
</organism>
<keyword evidence="4" id="KW-0808">Transferase</keyword>
<evidence type="ECO:0000256" key="6">
    <source>
        <dbReference type="ARBA" id="ARBA00022771"/>
    </source>
</evidence>
<evidence type="ECO:0000256" key="3">
    <source>
        <dbReference type="ARBA" id="ARBA00013184"/>
    </source>
</evidence>
<dbReference type="EC" id="2.3.1.48" evidence="3 14"/>
<evidence type="ECO:0000256" key="5">
    <source>
        <dbReference type="ARBA" id="ARBA00022723"/>
    </source>
</evidence>
<dbReference type="GO" id="GO:0004402">
    <property type="term" value="F:histone acetyltransferase activity"/>
    <property type="evidence" value="ECO:0007669"/>
    <property type="project" value="InterPro"/>
</dbReference>
<dbReference type="InterPro" id="IPR013083">
    <property type="entry name" value="Znf_RING/FYVE/PHD"/>
</dbReference>
<dbReference type="Gene3D" id="3.30.60.60">
    <property type="entry name" value="N-acetyl transferase-like"/>
    <property type="match status" value="1"/>
</dbReference>
<dbReference type="EMBL" id="KL584976">
    <property type="protein sequence ID" value="KEQ87415.1"/>
    <property type="molecule type" value="Genomic_DNA"/>
</dbReference>
<dbReference type="PANTHER" id="PTHR10615:SF161">
    <property type="entry name" value="HISTONE ACETYLTRANSFERASE KAT7"/>
    <property type="match status" value="1"/>
</dbReference>
<dbReference type="GO" id="GO:0006357">
    <property type="term" value="P:regulation of transcription by RNA polymerase II"/>
    <property type="evidence" value="ECO:0007669"/>
    <property type="project" value="TreeGrafter"/>
</dbReference>
<evidence type="ECO:0000256" key="4">
    <source>
        <dbReference type="ARBA" id="ARBA00022679"/>
    </source>
</evidence>
<evidence type="ECO:0000256" key="14">
    <source>
        <dbReference type="RuleBase" id="RU361211"/>
    </source>
</evidence>
<dbReference type="InterPro" id="IPR002717">
    <property type="entry name" value="HAT_MYST-type"/>
</dbReference>
<dbReference type="SUPFAM" id="SSF55729">
    <property type="entry name" value="Acyl-CoA N-acyltransferases (Nat)"/>
    <property type="match status" value="1"/>
</dbReference>
<proteinExistence type="inferred from homology"/>
<dbReference type="GO" id="GO:1990467">
    <property type="term" value="C:NuA3a histone acetyltransferase complex"/>
    <property type="evidence" value="ECO:0007669"/>
    <property type="project" value="TreeGrafter"/>
</dbReference>
<feature type="compositionally biased region" description="Low complexity" evidence="15">
    <location>
        <begin position="992"/>
        <end position="1015"/>
    </location>
</feature>
<feature type="domain" description="MYST-type HAT" evidence="17">
    <location>
        <begin position="490"/>
        <end position="811"/>
    </location>
</feature>
<dbReference type="AlphaFoldDB" id="A0A074XPI2"/>
<feature type="region of interest" description="Disordered" evidence="15">
    <location>
        <begin position="1084"/>
        <end position="1160"/>
    </location>
</feature>
<name>A0A074XPI2_AURPU</name>
<keyword evidence="5" id="KW-0479">Metal-binding</keyword>
<dbReference type="Gene3D" id="3.40.630.30">
    <property type="match status" value="2"/>
</dbReference>
<evidence type="ECO:0000256" key="8">
    <source>
        <dbReference type="ARBA" id="ARBA00022853"/>
    </source>
</evidence>
<evidence type="ECO:0000256" key="11">
    <source>
        <dbReference type="ARBA" id="ARBA00045805"/>
    </source>
</evidence>
<comment type="subcellular location">
    <subcellularLocation>
        <location evidence="1 14">Nucleus</location>
    </subcellularLocation>
</comment>
<dbReference type="GO" id="GO:0003712">
    <property type="term" value="F:transcription coregulator activity"/>
    <property type="evidence" value="ECO:0007669"/>
    <property type="project" value="TreeGrafter"/>
</dbReference>
<evidence type="ECO:0000256" key="15">
    <source>
        <dbReference type="SAM" id="MobiDB-lite"/>
    </source>
</evidence>
<feature type="region of interest" description="Disordered" evidence="15">
    <location>
        <begin position="226"/>
        <end position="331"/>
    </location>
</feature>
<dbReference type="PANTHER" id="PTHR10615">
    <property type="entry name" value="HISTONE ACETYLTRANSFERASE"/>
    <property type="match status" value="1"/>
</dbReference>
<dbReference type="Proteomes" id="UP000030706">
    <property type="component" value="Unassembled WGS sequence"/>
</dbReference>
<feature type="region of interest" description="Disordered" evidence="15">
    <location>
        <begin position="847"/>
        <end position="1068"/>
    </location>
</feature>
<dbReference type="GO" id="GO:0005634">
    <property type="term" value="C:nucleus"/>
    <property type="evidence" value="ECO:0007669"/>
    <property type="project" value="UniProtKB-SubCell"/>
</dbReference>
<evidence type="ECO:0000256" key="2">
    <source>
        <dbReference type="ARBA" id="ARBA00010107"/>
    </source>
</evidence>
<dbReference type="FunFam" id="3.30.60.60:FF:000001">
    <property type="entry name" value="Histone acetyltransferase"/>
    <property type="match status" value="1"/>
</dbReference>
<dbReference type="GO" id="GO:0003682">
    <property type="term" value="F:chromatin binding"/>
    <property type="evidence" value="ECO:0007669"/>
    <property type="project" value="TreeGrafter"/>
</dbReference>
<dbReference type="OrthoDB" id="787137at2759"/>
<protein>
    <recommendedName>
        <fullName evidence="3 14">Histone acetyltransferase</fullName>
        <ecNumber evidence="3 14">2.3.1.48</ecNumber>
    </recommendedName>
</protein>
<dbReference type="InterPro" id="IPR050603">
    <property type="entry name" value="MYST_HAT"/>
</dbReference>
<feature type="active site" description="Proton donor/acceptor" evidence="12">
    <location>
        <position position="707"/>
    </location>
</feature>
<dbReference type="SUPFAM" id="SSF57903">
    <property type="entry name" value="FYVE/PHD zinc finger"/>
    <property type="match status" value="1"/>
</dbReference>
<dbReference type="GO" id="GO:0008270">
    <property type="term" value="F:zinc ion binding"/>
    <property type="evidence" value="ECO:0007669"/>
    <property type="project" value="UniProtKB-KW"/>
</dbReference>
<feature type="compositionally biased region" description="Acidic residues" evidence="15">
    <location>
        <begin position="86"/>
        <end position="105"/>
    </location>
</feature>
<keyword evidence="6 13" id="KW-0863">Zinc-finger</keyword>
<dbReference type="InterPro" id="IPR011011">
    <property type="entry name" value="Znf_FYVE_PHD"/>
</dbReference>
<dbReference type="STRING" id="1043002.A0A074XPI2"/>
<evidence type="ECO:0000256" key="9">
    <source>
        <dbReference type="ARBA" id="ARBA00022990"/>
    </source>
</evidence>
<dbReference type="HOGENOM" id="CLU_005327_1_2_1"/>
<dbReference type="PROSITE" id="PS51726">
    <property type="entry name" value="MYST_HAT"/>
    <property type="match status" value="1"/>
</dbReference>
<dbReference type="PROSITE" id="PS50016">
    <property type="entry name" value="ZF_PHD_2"/>
    <property type="match status" value="1"/>
</dbReference>
<feature type="compositionally biased region" description="Polar residues" evidence="15">
    <location>
        <begin position="853"/>
        <end position="863"/>
    </location>
</feature>
<evidence type="ECO:0000256" key="13">
    <source>
        <dbReference type="PROSITE-ProRule" id="PRU00146"/>
    </source>
</evidence>
<evidence type="ECO:0000256" key="7">
    <source>
        <dbReference type="ARBA" id="ARBA00022833"/>
    </source>
</evidence>
<feature type="compositionally biased region" description="Acidic residues" evidence="15">
    <location>
        <begin position="1132"/>
        <end position="1160"/>
    </location>
</feature>
<keyword evidence="9" id="KW-0007">Acetylation</keyword>
<evidence type="ECO:0000259" key="17">
    <source>
        <dbReference type="PROSITE" id="PS51726"/>
    </source>
</evidence>
<dbReference type="Gene3D" id="3.30.40.10">
    <property type="entry name" value="Zinc/RING finger domain, C3HC4 (zinc finger)"/>
    <property type="match status" value="1"/>
</dbReference>